<protein>
    <submittedName>
        <fullName evidence="2">N-substituted formamide deformylase</fullName>
        <ecNumber evidence="2">3.5.1.91</ecNumber>
    </submittedName>
</protein>
<dbReference type="Pfam" id="PF07969">
    <property type="entry name" value="Amidohydro_3"/>
    <property type="match status" value="1"/>
</dbReference>
<dbReference type="EMBL" id="CYZU01000007">
    <property type="protein sequence ID" value="CUN98962.1"/>
    <property type="molecule type" value="Genomic_DNA"/>
</dbReference>
<dbReference type="CDD" id="cd01300">
    <property type="entry name" value="YtcJ_like"/>
    <property type="match status" value="1"/>
</dbReference>
<reference evidence="2 3" key="1">
    <citation type="submission" date="2015-09" db="EMBL/GenBank/DDBJ databases">
        <authorList>
            <consortium name="Pathogen Informatics"/>
        </authorList>
    </citation>
    <scope>NUCLEOTIDE SEQUENCE [LARGE SCALE GENOMIC DNA]</scope>
    <source>
        <strain evidence="2 3">2789STDY5834876</strain>
    </source>
</reference>
<sequence>MQKLYYGGNIIAMTGEHNMPEALLVTDEKIAYAGPKAGAEKLTGPDTEYIDLNGKTLMPAFLDGHGHVSMAAQMALNADLSGCGSYQDIINTLKQYIEARHISENDVVVGFGYDHNFLKEGGHPTRQILDQVSERIPIYVSHASGHMGCANSAALKLAGIGSNTADPQGGVIGRIPGTKEPDGYMEEAAMIELQKLLSVHMKMDLMKGLRIVQQEYLKYGITTVQDGASSTDAVQFMKKACDEGAFVLDVVSYPVMSEADPGQLFIEYPECDRKYNNHFKLGGYKTVLDGSPQGKSAWLTKPYENSGDYCAYPWFTDETVTGFMEQALRDRKQILVHCNGDAAGDQFLKAYEKALKKIPEAADADLRPVMIHCQTARDDQLDKMADLKMIPSIFVGHVYYWGDIHKKNLGDTRGRRISPCKSALDRGLVLNFHQDTPVTKPDMMHSVWAAVNRITRGGEVLGPEQRIGVYDALKAITINTAYAYHEEQEKGTLEAGKLADLVILDKNPLKTDKMKLKDIVVLETMKEGKTLYKK</sequence>
<evidence type="ECO:0000313" key="2">
    <source>
        <dbReference type="EMBL" id="CUN98962.1"/>
    </source>
</evidence>
<keyword evidence="2" id="KW-0378">Hydrolase</keyword>
<proteinExistence type="predicted"/>
<organism evidence="2 3">
    <name type="scientific">Faecalicatena contorta</name>
    <dbReference type="NCBI Taxonomy" id="39482"/>
    <lineage>
        <taxon>Bacteria</taxon>
        <taxon>Bacillati</taxon>
        <taxon>Bacillota</taxon>
        <taxon>Clostridia</taxon>
        <taxon>Lachnospirales</taxon>
        <taxon>Lachnospiraceae</taxon>
        <taxon>Faecalicatena</taxon>
    </lineage>
</organism>
<dbReference type="Proteomes" id="UP000095544">
    <property type="component" value="Unassembled WGS sequence"/>
</dbReference>
<gene>
    <name evidence="2" type="primary">nfdA_1</name>
    <name evidence="2" type="ORF">ERS852491_00987</name>
</gene>
<dbReference type="Gene3D" id="3.20.20.140">
    <property type="entry name" value="Metal-dependent hydrolases"/>
    <property type="match status" value="1"/>
</dbReference>
<dbReference type="InterPro" id="IPR033932">
    <property type="entry name" value="YtcJ-like"/>
</dbReference>
<dbReference type="STRING" id="39482.ERS852491_00987"/>
<dbReference type="Gene3D" id="3.10.310.70">
    <property type="match status" value="1"/>
</dbReference>
<evidence type="ECO:0000313" key="3">
    <source>
        <dbReference type="Proteomes" id="UP000095544"/>
    </source>
</evidence>
<dbReference type="SUPFAM" id="SSF51338">
    <property type="entry name" value="Composite domain of metallo-dependent hydrolases"/>
    <property type="match status" value="1"/>
</dbReference>
<dbReference type="InterPro" id="IPR011059">
    <property type="entry name" value="Metal-dep_hydrolase_composite"/>
</dbReference>
<dbReference type="GO" id="GO:0016810">
    <property type="term" value="F:hydrolase activity, acting on carbon-nitrogen (but not peptide) bonds"/>
    <property type="evidence" value="ECO:0007669"/>
    <property type="project" value="InterPro"/>
</dbReference>
<dbReference type="SUPFAM" id="SSF51556">
    <property type="entry name" value="Metallo-dependent hydrolases"/>
    <property type="match status" value="1"/>
</dbReference>
<dbReference type="Gene3D" id="2.30.40.10">
    <property type="entry name" value="Urease, subunit C, domain 1"/>
    <property type="match status" value="1"/>
</dbReference>
<dbReference type="InterPro" id="IPR013108">
    <property type="entry name" value="Amidohydro_3"/>
</dbReference>
<dbReference type="RefSeq" id="WP_055151507.1">
    <property type="nucleotide sequence ID" value="NZ_CYZU01000007.1"/>
</dbReference>
<dbReference type="EC" id="3.5.1.91" evidence="2"/>
<dbReference type="OrthoDB" id="9767366at2"/>
<accession>A0A174BD83</accession>
<dbReference type="InterPro" id="IPR032466">
    <property type="entry name" value="Metal_Hydrolase"/>
</dbReference>
<name>A0A174BD83_9FIRM</name>
<dbReference type="PANTHER" id="PTHR22642">
    <property type="entry name" value="IMIDAZOLONEPROPIONASE"/>
    <property type="match status" value="1"/>
</dbReference>
<dbReference type="AlphaFoldDB" id="A0A174BD83"/>
<dbReference type="PANTHER" id="PTHR22642:SF2">
    <property type="entry name" value="PROTEIN LONG AFTER FAR-RED 3"/>
    <property type="match status" value="1"/>
</dbReference>
<feature type="domain" description="Amidohydrolase 3" evidence="1">
    <location>
        <begin position="49"/>
        <end position="532"/>
    </location>
</feature>
<evidence type="ECO:0000259" key="1">
    <source>
        <dbReference type="Pfam" id="PF07969"/>
    </source>
</evidence>